<gene>
    <name evidence="1" type="primary">IAG</name>
</gene>
<reference evidence="1" key="1">
    <citation type="submission" date="2017-07" db="EMBL/GenBank/DDBJ databases">
        <title>Isolation of Macrobrachium rosenbergii androgren gland gene from Indonesian freshwater prawn.</title>
        <authorList>
            <person name="Sutanti S."/>
            <person name="Megawati N."/>
            <person name="Aliah R.S."/>
            <person name="Yaniharto D."/>
        </authorList>
    </citation>
    <scope>NUCLEOTIDE SEQUENCE</scope>
    <source>
        <tissue evidence="1">Androgen gland</tissue>
    </source>
</reference>
<dbReference type="AlphaFoldDB" id="A0A2Z4BZB5"/>
<accession>A0A2Z4BZB5</accession>
<evidence type="ECO:0000313" key="1">
    <source>
        <dbReference type="EMBL" id="AWU67706.1"/>
    </source>
</evidence>
<sequence>MGYWKCRRSRCGVGSAQLVASLLPQPFFRVYEIECLSVDFDCGDITNTLASVCLRHNNYINPGPTYVSKERRSADIYTVPSTKSPSLAHPRATHLTMADEETQKVSKVEEEIQHMTLSREEANNMLHSKRRFRRDSVRRSPREECCNNASFRRCNFEEVAEYCIELRPGVNTCSSR</sequence>
<protein>
    <submittedName>
        <fullName evidence="1">Insulin-like androgen gland specific factor</fullName>
    </submittedName>
</protein>
<organism evidence="1">
    <name type="scientific">Macrobrachium rosenbergii</name>
    <name type="common">Giant fresh water prawn</name>
    <dbReference type="NCBI Taxonomy" id="79674"/>
    <lineage>
        <taxon>Eukaryota</taxon>
        <taxon>Metazoa</taxon>
        <taxon>Ecdysozoa</taxon>
        <taxon>Arthropoda</taxon>
        <taxon>Crustacea</taxon>
        <taxon>Multicrustacea</taxon>
        <taxon>Malacostraca</taxon>
        <taxon>Eumalacostraca</taxon>
        <taxon>Eucarida</taxon>
        <taxon>Decapoda</taxon>
        <taxon>Pleocyemata</taxon>
        <taxon>Caridea</taxon>
        <taxon>Palaemonoidea</taxon>
        <taxon>Palaemonidae</taxon>
        <taxon>Macrobrachium</taxon>
    </lineage>
</organism>
<name>A0A2Z4BZB5_MACRS</name>
<dbReference type="EMBL" id="MF471374">
    <property type="protein sequence ID" value="AWU67706.1"/>
    <property type="molecule type" value="mRNA"/>
</dbReference>
<proteinExistence type="evidence at transcript level"/>